<evidence type="ECO:0000256" key="6">
    <source>
        <dbReference type="ARBA" id="ARBA00022729"/>
    </source>
</evidence>
<keyword evidence="9 13" id="KW-0798">TonB box</keyword>
<evidence type="ECO:0000256" key="8">
    <source>
        <dbReference type="ARBA" id="ARBA00023065"/>
    </source>
</evidence>
<dbReference type="PROSITE" id="PS01156">
    <property type="entry name" value="TONB_DEPENDENT_REC_2"/>
    <property type="match status" value="1"/>
</dbReference>
<dbReference type="SUPFAM" id="SSF56935">
    <property type="entry name" value="Porins"/>
    <property type="match status" value="1"/>
</dbReference>
<dbReference type="Pfam" id="PF07715">
    <property type="entry name" value="Plug"/>
    <property type="match status" value="1"/>
</dbReference>
<evidence type="ECO:0000256" key="4">
    <source>
        <dbReference type="ARBA" id="ARBA00022496"/>
    </source>
</evidence>
<protein>
    <submittedName>
        <fullName evidence="17">TonB-dependent receptor</fullName>
    </submittedName>
</protein>
<evidence type="ECO:0000256" key="9">
    <source>
        <dbReference type="ARBA" id="ARBA00023077"/>
    </source>
</evidence>
<dbReference type="InterPro" id="IPR000531">
    <property type="entry name" value="Beta-barrel_TonB"/>
</dbReference>
<name>A0ABS8GSR7_9FLAO</name>
<dbReference type="RefSeq" id="WP_228230113.1">
    <property type="nucleotide sequence ID" value="NZ_JAJGMW010000011.1"/>
</dbReference>
<feature type="domain" description="TonB-dependent receptor plug" evidence="16">
    <location>
        <begin position="117"/>
        <end position="226"/>
    </location>
</feature>
<keyword evidence="4" id="KW-0410">Iron transport</keyword>
<dbReference type="PANTHER" id="PTHR32552:SF81">
    <property type="entry name" value="TONB-DEPENDENT OUTER MEMBRANE RECEPTOR"/>
    <property type="match status" value="1"/>
</dbReference>
<keyword evidence="3 12" id="KW-1134">Transmembrane beta strand</keyword>
<evidence type="ECO:0000313" key="17">
    <source>
        <dbReference type="EMBL" id="MCC4213047.1"/>
    </source>
</evidence>
<evidence type="ECO:0000256" key="13">
    <source>
        <dbReference type="RuleBase" id="RU003357"/>
    </source>
</evidence>
<keyword evidence="6 14" id="KW-0732">Signal</keyword>
<dbReference type="Pfam" id="PF13715">
    <property type="entry name" value="CarbopepD_reg_2"/>
    <property type="match status" value="1"/>
</dbReference>
<dbReference type="PANTHER" id="PTHR32552">
    <property type="entry name" value="FERRICHROME IRON RECEPTOR-RELATED"/>
    <property type="match status" value="1"/>
</dbReference>
<dbReference type="InterPro" id="IPR012910">
    <property type="entry name" value="Plug_dom"/>
</dbReference>
<keyword evidence="17" id="KW-0675">Receptor</keyword>
<reference evidence="17 18" key="1">
    <citation type="submission" date="2021-11" db="EMBL/GenBank/DDBJ databases">
        <title>Seasonal and diel survey of microbial diversity of the Tyrrhenian coast.</title>
        <authorList>
            <person name="Gattoni G."/>
            <person name="Corral P."/>
        </authorList>
    </citation>
    <scope>NUCLEOTIDE SEQUENCE [LARGE SCALE GENOMIC DNA]</scope>
    <source>
        <strain evidence="17 18">Mr9</strain>
    </source>
</reference>
<comment type="similarity">
    <text evidence="12 13">Belongs to the TonB-dependent receptor family.</text>
</comment>
<dbReference type="Proteomes" id="UP001197770">
    <property type="component" value="Unassembled WGS sequence"/>
</dbReference>
<evidence type="ECO:0000259" key="16">
    <source>
        <dbReference type="Pfam" id="PF07715"/>
    </source>
</evidence>
<keyword evidence="7" id="KW-0408">Iron</keyword>
<dbReference type="EMBL" id="JAJGMW010000011">
    <property type="protein sequence ID" value="MCC4213047.1"/>
    <property type="molecule type" value="Genomic_DNA"/>
</dbReference>
<sequence>MKNYIQFISSLFFLTSFYSFSQLTISGEVLDQTTRESLIGATVVIQGSSIGTTTDLSGRFSINYDGNLPIDLRISYVGYESEEIQIERGGEYIIGLQSSPSSLNEVIVTARRKSEEAQEIPIPIAVVGAKELDNSVSFNVNRVKELVPSVQLYSSNPRNTTLNIRGIGSTFGLTNDGIDPGVGFYVDGVYYARPAAATLDFIDIRQIEVLRGPQGTLFGKNTTAGTFNITSRKPTFSTSGIFEQSFGNFGFIQTKGSISGPILKDKLAARLSFTGTQREGTIYNIATEDYTNTLNNQGFRAQFLYLPAENISLNLTGDYTRQRPDGYAQVYAGTAPTQRAPFRQFEQIISDLNYTLPSRNPFDRIIDTNTPWRSNQDMGGISLNAEIELAKGTLTSTSAWRTWEWDPSSDRDFTGLDAINKSQAPSIHHQFSQEIRYTGQINEKLNGTIGLFTFYQKLDPDGAHTLEAGSDQWRFVQNNQNPLWETPGLLDGLKQETKPRFRNFSGALFAQVDWKITNKLIANPGIRLNYDQKEVDFERTVSGGLETTDPELIALKNRVFTPLEFQTRIDDWNISGQLGLRYLFNPSFMAYANYSCGFKPVGLNLGGIPTENGEPLLDLAVVDPERVSHFEAGVKTQPLKNGTLNVTFFNTDIFDYQTTVRSAEIGVIRGYLANAEHVRTSGAELEAGYFTKHFSFNTSISYTGGKYIDFRNAPVPLEETGSGGNELKDVSGGVLPGVSKWSFASGAEAFAKGFFIGQNGEYFVGSDVFYRSSFSSNPTPSAYLNIDGYALLNARIGFRTQKGISLYVWSRNLGNTDYFEQLLAAGGNAGHYAGVLGDPRTYGVTARYTF</sequence>
<dbReference type="CDD" id="cd01347">
    <property type="entry name" value="ligand_gated_channel"/>
    <property type="match status" value="1"/>
</dbReference>
<dbReference type="Pfam" id="PF00593">
    <property type="entry name" value="TonB_dep_Rec_b-barrel"/>
    <property type="match status" value="1"/>
</dbReference>
<evidence type="ECO:0000259" key="15">
    <source>
        <dbReference type="Pfam" id="PF00593"/>
    </source>
</evidence>
<dbReference type="InterPro" id="IPR008969">
    <property type="entry name" value="CarboxyPept-like_regulatory"/>
</dbReference>
<feature type="domain" description="TonB-dependent receptor-like beta-barrel" evidence="15">
    <location>
        <begin position="365"/>
        <end position="813"/>
    </location>
</feature>
<accession>A0ABS8GSR7</accession>
<keyword evidence="8" id="KW-0406">Ion transport</keyword>
<dbReference type="SUPFAM" id="SSF49464">
    <property type="entry name" value="Carboxypeptidase regulatory domain-like"/>
    <property type="match status" value="1"/>
</dbReference>
<dbReference type="InterPro" id="IPR036942">
    <property type="entry name" value="Beta-barrel_TonB_sf"/>
</dbReference>
<keyword evidence="5 12" id="KW-0812">Transmembrane</keyword>
<evidence type="ECO:0000256" key="3">
    <source>
        <dbReference type="ARBA" id="ARBA00022452"/>
    </source>
</evidence>
<evidence type="ECO:0000256" key="10">
    <source>
        <dbReference type="ARBA" id="ARBA00023136"/>
    </source>
</evidence>
<gene>
    <name evidence="17" type="ORF">LLW17_09980</name>
</gene>
<evidence type="ECO:0000256" key="12">
    <source>
        <dbReference type="PROSITE-ProRule" id="PRU01360"/>
    </source>
</evidence>
<comment type="subcellular location">
    <subcellularLocation>
        <location evidence="1 12">Cell outer membrane</location>
        <topology evidence="1 12">Multi-pass membrane protein</topology>
    </subcellularLocation>
</comment>
<dbReference type="InterPro" id="IPR010917">
    <property type="entry name" value="TonB_rcpt_CS"/>
</dbReference>
<evidence type="ECO:0000256" key="11">
    <source>
        <dbReference type="ARBA" id="ARBA00023237"/>
    </source>
</evidence>
<keyword evidence="2 12" id="KW-0813">Transport</keyword>
<dbReference type="InterPro" id="IPR039426">
    <property type="entry name" value="TonB-dep_rcpt-like"/>
</dbReference>
<evidence type="ECO:0000256" key="14">
    <source>
        <dbReference type="SAM" id="SignalP"/>
    </source>
</evidence>
<keyword evidence="11 12" id="KW-0998">Cell outer membrane</keyword>
<proteinExistence type="inferred from homology"/>
<dbReference type="Gene3D" id="2.60.40.1120">
    <property type="entry name" value="Carboxypeptidase-like, regulatory domain"/>
    <property type="match status" value="1"/>
</dbReference>
<keyword evidence="18" id="KW-1185">Reference proteome</keyword>
<feature type="signal peptide" evidence="14">
    <location>
        <begin position="1"/>
        <end position="21"/>
    </location>
</feature>
<evidence type="ECO:0000256" key="5">
    <source>
        <dbReference type="ARBA" id="ARBA00022692"/>
    </source>
</evidence>
<organism evidence="17 18">
    <name type="scientific">Leeuwenhoekiella parthenopeia</name>
    <dbReference type="NCBI Taxonomy" id="2890320"/>
    <lineage>
        <taxon>Bacteria</taxon>
        <taxon>Pseudomonadati</taxon>
        <taxon>Bacteroidota</taxon>
        <taxon>Flavobacteriia</taxon>
        <taxon>Flavobacteriales</taxon>
        <taxon>Flavobacteriaceae</taxon>
        <taxon>Leeuwenhoekiella</taxon>
    </lineage>
</organism>
<evidence type="ECO:0000313" key="18">
    <source>
        <dbReference type="Proteomes" id="UP001197770"/>
    </source>
</evidence>
<evidence type="ECO:0000256" key="7">
    <source>
        <dbReference type="ARBA" id="ARBA00023004"/>
    </source>
</evidence>
<evidence type="ECO:0000256" key="1">
    <source>
        <dbReference type="ARBA" id="ARBA00004571"/>
    </source>
</evidence>
<comment type="caution">
    <text evidence="17">The sequence shown here is derived from an EMBL/GenBank/DDBJ whole genome shotgun (WGS) entry which is preliminary data.</text>
</comment>
<dbReference type="PROSITE" id="PS52016">
    <property type="entry name" value="TONB_DEPENDENT_REC_3"/>
    <property type="match status" value="1"/>
</dbReference>
<evidence type="ECO:0000256" key="2">
    <source>
        <dbReference type="ARBA" id="ARBA00022448"/>
    </source>
</evidence>
<feature type="chain" id="PRO_5047331335" evidence="14">
    <location>
        <begin position="22"/>
        <end position="850"/>
    </location>
</feature>
<keyword evidence="10 12" id="KW-0472">Membrane</keyword>
<dbReference type="Gene3D" id="2.40.170.20">
    <property type="entry name" value="TonB-dependent receptor, beta-barrel domain"/>
    <property type="match status" value="1"/>
</dbReference>